<protein>
    <submittedName>
        <fullName evidence="2">Uncharacterized protein</fullName>
    </submittedName>
</protein>
<feature type="compositionally biased region" description="Acidic residues" evidence="1">
    <location>
        <begin position="23"/>
        <end position="32"/>
    </location>
</feature>
<sequence>MASHTHSRFSLGNRVFPGCKQEAEEESEEEQEEATKSRGRRRGIELRERLAQPFETEAEIHPTRQQQEPRPTLSSPGEGGDGRADIAAPLARGALVLESSRRQLSSSAALDQSSPSPGRGTASSSSHPAPPPG</sequence>
<name>K0QZT3_THAOC</name>
<dbReference type="AlphaFoldDB" id="K0QZT3"/>
<dbReference type="EMBL" id="AGNL01050476">
    <property type="protein sequence ID" value="EJK43894.1"/>
    <property type="molecule type" value="Genomic_DNA"/>
</dbReference>
<feature type="region of interest" description="Disordered" evidence="1">
    <location>
        <begin position="1"/>
        <end position="133"/>
    </location>
</feature>
<comment type="caution">
    <text evidence="2">The sequence shown here is derived from an EMBL/GenBank/DDBJ whole genome shotgun (WGS) entry which is preliminary data.</text>
</comment>
<evidence type="ECO:0000313" key="3">
    <source>
        <dbReference type="Proteomes" id="UP000266841"/>
    </source>
</evidence>
<organism evidence="2 3">
    <name type="scientific">Thalassiosira oceanica</name>
    <name type="common">Marine diatom</name>
    <dbReference type="NCBI Taxonomy" id="159749"/>
    <lineage>
        <taxon>Eukaryota</taxon>
        <taxon>Sar</taxon>
        <taxon>Stramenopiles</taxon>
        <taxon>Ochrophyta</taxon>
        <taxon>Bacillariophyta</taxon>
        <taxon>Coscinodiscophyceae</taxon>
        <taxon>Thalassiosirophycidae</taxon>
        <taxon>Thalassiosirales</taxon>
        <taxon>Thalassiosiraceae</taxon>
        <taxon>Thalassiosira</taxon>
    </lineage>
</organism>
<feature type="compositionally biased region" description="Low complexity" evidence="1">
    <location>
        <begin position="102"/>
        <end position="127"/>
    </location>
</feature>
<gene>
    <name evidence="2" type="ORF">THAOC_37617</name>
</gene>
<dbReference type="Proteomes" id="UP000266841">
    <property type="component" value="Unassembled WGS sequence"/>
</dbReference>
<keyword evidence="3" id="KW-1185">Reference proteome</keyword>
<accession>K0QZT3</accession>
<proteinExistence type="predicted"/>
<evidence type="ECO:0000256" key="1">
    <source>
        <dbReference type="SAM" id="MobiDB-lite"/>
    </source>
</evidence>
<feature type="compositionally biased region" description="Polar residues" evidence="1">
    <location>
        <begin position="63"/>
        <end position="75"/>
    </location>
</feature>
<reference evidence="2 3" key="1">
    <citation type="journal article" date="2012" name="Genome Biol.">
        <title>Genome and low-iron response of an oceanic diatom adapted to chronic iron limitation.</title>
        <authorList>
            <person name="Lommer M."/>
            <person name="Specht M."/>
            <person name="Roy A.S."/>
            <person name="Kraemer L."/>
            <person name="Andreson R."/>
            <person name="Gutowska M.A."/>
            <person name="Wolf J."/>
            <person name="Bergner S.V."/>
            <person name="Schilhabel M.B."/>
            <person name="Klostermeier U.C."/>
            <person name="Beiko R.G."/>
            <person name="Rosenstiel P."/>
            <person name="Hippler M."/>
            <person name="Laroche J."/>
        </authorList>
    </citation>
    <scope>NUCLEOTIDE SEQUENCE [LARGE SCALE GENOMIC DNA]</scope>
    <source>
        <strain evidence="2 3">CCMP1005</strain>
    </source>
</reference>
<evidence type="ECO:0000313" key="2">
    <source>
        <dbReference type="EMBL" id="EJK43894.1"/>
    </source>
</evidence>